<dbReference type="InterPro" id="IPR043128">
    <property type="entry name" value="Rev_trsase/Diguanyl_cyclase"/>
</dbReference>
<evidence type="ECO:0000259" key="1">
    <source>
        <dbReference type="PROSITE" id="PS50887"/>
    </source>
</evidence>
<dbReference type="EMBL" id="MASJ01000039">
    <property type="protein sequence ID" value="OCS82833.1"/>
    <property type="molecule type" value="Genomic_DNA"/>
</dbReference>
<dbReference type="Pfam" id="PF00990">
    <property type="entry name" value="GGDEF"/>
    <property type="match status" value="1"/>
</dbReference>
<dbReference type="InterPro" id="IPR000160">
    <property type="entry name" value="GGDEF_dom"/>
</dbReference>
<evidence type="ECO:0000313" key="2">
    <source>
        <dbReference type="EMBL" id="OCS82833.1"/>
    </source>
</evidence>
<comment type="caution">
    <text evidence="2">The sequence shown here is derived from an EMBL/GenBank/DDBJ whole genome shotgun (WGS) entry which is preliminary data.</text>
</comment>
<evidence type="ECO:0000313" key="3">
    <source>
        <dbReference type="Proteomes" id="UP000093199"/>
    </source>
</evidence>
<dbReference type="SUPFAM" id="SSF55073">
    <property type="entry name" value="Nucleotide cyclase"/>
    <property type="match status" value="1"/>
</dbReference>
<gene>
    <name evidence="2" type="ORF">A6M13_05390</name>
</gene>
<dbReference type="AlphaFoldDB" id="A0A1C0Y6R4"/>
<dbReference type="PANTHER" id="PTHR45138">
    <property type="entry name" value="REGULATORY COMPONENTS OF SENSORY TRANSDUCTION SYSTEM"/>
    <property type="match status" value="1"/>
</dbReference>
<dbReference type="InterPro" id="IPR050469">
    <property type="entry name" value="Diguanylate_Cyclase"/>
</dbReference>
<feature type="domain" description="GGDEF" evidence="1">
    <location>
        <begin position="1"/>
        <end position="107"/>
    </location>
</feature>
<accession>A0A1C0Y6R4</accession>
<dbReference type="STRING" id="33978.A6M13_05390"/>
<dbReference type="Proteomes" id="UP000093199">
    <property type="component" value="Unassembled WGS sequence"/>
</dbReference>
<protein>
    <recommendedName>
        <fullName evidence="1">GGDEF domain-containing protein</fullName>
    </recommendedName>
</protein>
<keyword evidence="3" id="KW-1185">Reference proteome</keyword>
<dbReference type="GO" id="GO:0052621">
    <property type="term" value="F:diguanylate cyclase activity"/>
    <property type="evidence" value="ECO:0007669"/>
    <property type="project" value="TreeGrafter"/>
</dbReference>
<reference evidence="2 3" key="1">
    <citation type="submission" date="2016-07" db="EMBL/GenBank/DDBJ databases">
        <title>Caryophanon tenue genome sequencing.</title>
        <authorList>
            <person name="Verma A."/>
            <person name="Pal Y."/>
            <person name="Krishnamurthi S."/>
        </authorList>
    </citation>
    <scope>NUCLEOTIDE SEQUENCE [LARGE SCALE GENOMIC DNA]</scope>
    <source>
        <strain evidence="2 3">DSM 14152</strain>
    </source>
</reference>
<dbReference type="NCBIfam" id="TIGR00254">
    <property type="entry name" value="GGDEF"/>
    <property type="match status" value="1"/>
</dbReference>
<dbReference type="PROSITE" id="PS50887">
    <property type="entry name" value="GGDEF"/>
    <property type="match status" value="1"/>
</dbReference>
<dbReference type="SMART" id="SM00267">
    <property type="entry name" value="GGDEF"/>
    <property type="match status" value="1"/>
</dbReference>
<name>A0A1C0Y6R4_9BACL</name>
<dbReference type="CDD" id="cd01949">
    <property type="entry name" value="GGDEF"/>
    <property type="match status" value="1"/>
</dbReference>
<dbReference type="Gene3D" id="3.30.70.270">
    <property type="match status" value="1"/>
</dbReference>
<proteinExistence type="predicted"/>
<organism evidence="2 3">
    <name type="scientific">Caryophanon tenue</name>
    <dbReference type="NCBI Taxonomy" id="33978"/>
    <lineage>
        <taxon>Bacteria</taxon>
        <taxon>Bacillati</taxon>
        <taxon>Bacillota</taxon>
        <taxon>Bacilli</taxon>
        <taxon>Bacillales</taxon>
        <taxon>Caryophanaceae</taxon>
        <taxon>Caryophanon</taxon>
    </lineage>
</organism>
<sequence length="115" mass="12401">MKKIAHIATICVGEDGMVARYGGEEFAVIVPNKTLKEAYVLAHFLRESIENERMPHRKSEVYGVVTVSVGVAQAIEICDAKGIIVAADAALYSAKHNGRNKVCTATELNVSENLG</sequence>
<dbReference type="InterPro" id="IPR029787">
    <property type="entry name" value="Nucleotide_cyclase"/>
</dbReference>
<dbReference type="PANTHER" id="PTHR45138:SF9">
    <property type="entry name" value="DIGUANYLATE CYCLASE DGCM-RELATED"/>
    <property type="match status" value="1"/>
</dbReference>